<protein>
    <submittedName>
        <fullName evidence="1">Uncharacterized protein</fullName>
    </submittedName>
</protein>
<proteinExistence type="predicted"/>
<dbReference type="Proteomes" id="UP000250299">
    <property type="component" value="Chromosome"/>
</dbReference>
<accession>A0A2Z4RI20</accession>
<reference evidence="1 2" key="1">
    <citation type="submission" date="2018-05" db="EMBL/GenBank/DDBJ databases">
        <title>Whole genome sequence of Pseudomonas putida JBC17.</title>
        <authorList>
            <person name="Lee Y.H."/>
            <person name="David K."/>
        </authorList>
    </citation>
    <scope>NUCLEOTIDE SEQUENCE [LARGE SCALE GENOMIC DNA]</scope>
    <source>
        <strain evidence="1 2">JBC17</strain>
    </source>
</reference>
<evidence type="ECO:0000313" key="1">
    <source>
        <dbReference type="EMBL" id="AWY39928.1"/>
    </source>
</evidence>
<gene>
    <name evidence="1" type="ORF">DKY63_08465</name>
</gene>
<dbReference type="EMBL" id="CP029693">
    <property type="protein sequence ID" value="AWY39928.1"/>
    <property type="molecule type" value="Genomic_DNA"/>
</dbReference>
<name>A0A2Z4RI20_PSEPU</name>
<dbReference type="OrthoDB" id="7033725at2"/>
<evidence type="ECO:0000313" key="2">
    <source>
        <dbReference type="Proteomes" id="UP000250299"/>
    </source>
</evidence>
<dbReference type="AlphaFoldDB" id="A0A2Z4RI20"/>
<organism evidence="1 2">
    <name type="scientific">Pseudomonas putida</name>
    <name type="common">Arthrobacter siderocapsulatus</name>
    <dbReference type="NCBI Taxonomy" id="303"/>
    <lineage>
        <taxon>Bacteria</taxon>
        <taxon>Pseudomonadati</taxon>
        <taxon>Pseudomonadota</taxon>
        <taxon>Gammaproteobacteria</taxon>
        <taxon>Pseudomonadales</taxon>
        <taxon>Pseudomonadaceae</taxon>
        <taxon>Pseudomonas</taxon>
    </lineage>
</organism>
<sequence length="68" mass="7352">MVVNDNAGNQMPSGALESIASRLAPTGKASSVTGSVDAIADVSCSQTWKPTQNLWELACQRWRRHSKH</sequence>